<organism evidence="3 4">
    <name type="scientific">Scomber scombrus</name>
    <name type="common">Atlantic mackerel</name>
    <name type="synonym">Scomber vernalis</name>
    <dbReference type="NCBI Taxonomy" id="13677"/>
    <lineage>
        <taxon>Eukaryota</taxon>
        <taxon>Metazoa</taxon>
        <taxon>Chordata</taxon>
        <taxon>Craniata</taxon>
        <taxon>Vertebrata</taxon>
        <taxon>Euteleostomi</taxon>
        <taxon>Actinopterygii</taxon>
        <taxon>Neopterygii</taxon>
        <taxon>Teleostei</taxon>
        <taxon>Neoteleostei</taxon>
        <taxon>Acanthomorphata</taxon>
        <taxon>Pelagiaria</taxon>
        <taxon>Scombriformes</taxon>
        <taxon>Scombridae</taxon>
        <taxon>Scomber</taxon>
    </lineage>
</organism>
<feature type="region of interest" description="Disordered" evidence="1">
    <location>
        <begin position="176"/>
        <end position="228"/>
    </location>
</feature>
<dbReference type="AlphaFoldDB" id="A0AAV1Q5B6"/>
<proteinExistence type="predicted"/>
<dbReference type="Gene3D" id="2.30.29.30">
    <property type="entry name" value="Pleckstrin-homology domain (PH domain)/Phosphotyrosine-binding domain (PTB)"/>
    <property type="match status" value="1"/>
</dbReference>
<protein>
    <submittedName>
        <fullName evidence="3">Connector enhancer of kinase suppressor of ras 3</fullName>
    </submittedName>
</protein>
<dbReference type="Proteomes" id="UP001314229">
    <property type="component" value="Unassembled WGS sequence"/>
</dbReference>
<evidence type="ECO:0000256" key="1">
    <source>
        <dbReference type="SAM" id="MobiDB-lite"/>
    </source>
</evidence>
<dbReference type="PROSITE" id="PS50003">
    <property type="entry name" value="PH_DOMAIN"/>
    <property type="match status" value="1"/>
</dbReference>
<keyword evidence="3" id="KW-0808">Transferase</keyword>
<comment type="caution">
    <text evidence="3">The sequence shown here is derived from an EMBL/GenBank/DDBJ whole genome shotgun (WGS) entry which is preliminary data.</text>
</comment>
<dbReference type="PANTHER" id="PTHR12844">
    <property type="entry name" value="CONNECTOR ENCHANCER OF KINASE SUPPRESSOR OF RAS"/>
    <property type="match status" value="1"/>
</dbReference>
<dbReference type="InterPro" id="IPR051566">
    <property type="entry name" value="CNKSR"/>
</dbReference>
<evidence type="ECO:0000313" key="3">
    <source>
        <dbReference type="EMBL" id="CAK6978795.1"/>
    </source>
</evidence>
<gene>
    <name evidence="3" type="ORF">FSCOSCO3_A007833</name>
</gene>
<sequence>MLRGRRRFKKLVPPLLSASLLSTQQAAGRPGCRSAAAMSRRRISIKDLGVVDCQGWLHRRKESRRFLGSRWKRYWFVLKKSSLYWYNDKMDVKAEGFINLSGFTIEQAKQCRKKHAITASHPLVVTIFVAAESFTEMNKWISNLSAAAEPCGLINTEECYSEGSDQDDDATARRLPVLQTPNWNQQSLKIPSEGTISRRRGRARKRSDSSGGERLSWLDLPGPDGEASVPQLHVTEEEKKVVDHEKPADEMESLYNHLKAASLSPTGQSRRKDFRASFIQRCPNHKVNEKLHLLRILTSTLKAKELELVAVEQILTDPALTASAYRKWKLSNSILLVEISHRNQAAAGGAAELQLPEHQSG</sequence>
<evidence type="ECO:0000259" key="2">
    <source>
        <dbReference type="PROSITE" id="PS50003"/>
    </source>
</evidence>
<reference evidence="3 4" key="1">
    <citation type="submission" date="2024-01" db="EMBL/GenBank/DDBJ databases">
        <authorList>
            <person name="Alioto T."/>
            <person name="Alioto T."/>
            <person name="Gomez Garrido J."/>
        </authorList>
    </citation>
    <scope>NUCLEOTIDE SEQUENCE [LARGE SCALE GENOMIC DNA]</scope>
</reference>
<feature type="compositionally biased region" description="Polar residues" evidence="1">
    <location>
        <begin position="179"/>
        <end position="189"/>
    </location>
</feature>
<feature type="domain" description="PH" evidence="2">
    <location>
        <begin position="50"/>
        <end position="149"/>
    </location>
</feature>
<dbReference type="EMBL" id="CAWUFR010000518">
    <property type="protein sequence ID" value="CAK6978795.1"/>
    <property type="molecule type" value="Genomic_DNA"/>
</dbReference>
<dbReference type="InterPro" id="IPR011993">
    <property type="entry name" value="PH-like_dom_sf"/>
</dbReference>
<keyword evidence="4" id="KW-1185">Reference proteome</keyword>
<dbReference type="SMART" id="SM00233">
    <property type="entry name" value="PH"/>
    <property type="match status" value="1"/>
</dbReference>
<dbReference type="GO" id="GO:0016301">
    <property type="term" value="F:kinase activity"/>
    <property type="evidence" value="ECO:0007669"/>
    <property type="project" value="UniProtKB-KW"/>
</dbReference>
<accession>A0AAV1Q5B6</accession>
<name>A0AAV1Q5B6_SCOSC</name>
<dbReference type="Pfam" id="PF00169">
    <property type="entry name" value="PH"/>
    <property type="match status" value="1"/>
</dbReference>
<dbReference type="InterPro" id="IPR001849">
    <property type="entry name" value="PH_domain"/>
</dbReference>
<dbReference type="PANTHER" id="PTHR12844:SF45">
    <property type="entry name" value="CNK3_IPCEF1 FUSION PROTEIN-RELATED"/>
    <property type="match status" value="1"/>
</dbReference>
<dbReference type="SUPFAM" id="SSF50729">
    <property type="entry name" value="PH domain-like"/>
    <property type="match status" value="1"/>
</dbReference>
<evidence type="ECO:0000313" key="4">
    <source>
        <dbReference type="Proteomes" id="UP001314229"/>
    </source>
</evidence>
<keyword evidence="3" id="KW-0418">Kinase</keyword>